<organism evidence="2 3">
    <name type="scientific">Fomitopsis schrenkii</name>
    <name type="common">Brown rot fungus</name>
    <dbReference type="NCBI Taxonomy" id="2126942"/>
    <lineage>
        <taxon>Eukaryota</taxon>
        <taxon>Fungi</taxon>
        <taxon>Dikarya</taxon>
        <taxon>Basidiomycota</taxon>
        <taxon>Agaricomycotina</taxon>
        <taxon>Agaricomycetes</taxon>
        <taxon>Polyporales</taxon>
        <taxon>Fomitopsis</taxon>
    </lineage>
</organism>
<name>S8E636_FOMSC</name>
<keyword evidence="3" id="KW-1185">Reference proteome</keyword>
<dbReference type="Proteomes" id="UP000015241">
    <property type="component" value="Unassembled WGS sequence"/>
</dbReference>
<proteinExistence type="predicted"/>
<gene>
    <name evidence="2" type="ORF">FOMPIDRAFT_1049965</name>
</gene>
<dbReference type="InParanoid" id="S8E636"/>
<keyword evidence="1" id="KW-0175">Coiled coil</keyword>
<evidence type="ECO:0000313" key="3">
    <source>
        <dbReference type="Proteomes" id="UP000015241"/>
    </source>
</evidence>
<dbReference type="AlphaFoldDB" id="S8E636"/>
<dbReference type="HOGENOM" id="CLU_2277531_0_0_1"/>
<evidence type="ECO:0000313" key="2">
    <source>
        <dbReference type="EMBL" id="EPT00133.1"/>
    </source>
</evidence>
<reference evidence="2 3" key="1">
    <citation type="journal article" date="2012" name="Science">
        <title>The Paleozoic origin of enzymatic lignin decomposition reconstructed from 31 fungal genomes.</title>
        <authorList>
            <person name="Floudas D."/>
            <person name="Binder M."/>
            <person name="Riley R."/>
            <person name="Barry K."/>
            <person name="Blanchette R.A."/>
            <person name="Henrissat B."/>
            <person name="Martinez A.T."/>
            <person name="Otillar R."/>
            <person name="Spatafora J.W."/>
            <person name="Yadav J.S."/>
            <person name="Aerts A."/>
            <person name="Benoit I."/>
            <person name="Boyd A."/>
            <person name="Carlson A."/>
            <person name="Copeland A."/>
            <person name="Coutinho P.M."/>
            <person name="de Vries R.P."/>
            <person name="Ferreira P."/>
            <person name="Findley K."/>
            <person name="Foster B."/>
            <person name="Gaskell J."/>
            <person name="Glotzer D."/>
            <person name="Gorecki P."/>
            <person name="Heitman J."/>
            <person name="Hesse C."/>
            <person name="Hori C."/>
            <person name="Igarashi K."/>
            <person name="Jurgens J.A."/>
            <person name="Kallen N."/>
            <person name="Kersten P."/>
            <person name="Kohler A."/>
            <person name="Kuees U."/>
            <person name="Kumar T.K.A."/>
            <person name="Kuo A."/>
            <person name="LaButti K."/>
            <person name="Larrondo L.F."/>
            <person name="Lindquist E."/>
            <person name="Ling A."/>
            <person name="Lombard V."/>
            <person name="Lucas S."/>
            <person name="Lundell T."/>
            <person name="Martin R."/>
            <person name="McLaughlin D.J."/>
            <person name="Morgenstern I."/>
            <person name="Morin E."/>
            <person name="Murat C."/>
            <person name="Nagy L.G."/>
            <person name="Nolan M."/>
            <person name="Ohm R.A."/>
            <person name="Patyshakuliyeva A."/>
            <person name="Rokas A."/>
            <person name="Ruiz-Duenas F.J."/>
            <person name="Sabat G."/>
            <person name="Salamov A."/>
            <person name="Samejima M."/>
            <person name="Schmutz J."/>
            <person name="Slot J.C."/>
            <person name="St John F."/>
            <person name="Stenlid J."/>
            <person name="Sun H."/>
            <person name="Sun S."/>
            <person name="Syed K."/>
            <person name="Tsang A."/>
            <person name="Wiebenga A."/>
            <person name="Young D."/>
            <person name="Pisabarro A."/>
            <person name="Eastwood D.C."/>
            <person name="Martin F."/>
            <person name="Cullen D."/>
            <person name="Grigoriev I.V."/>
            <person name="Hibbett D.S."/>
        </authorList>
    </citation>
    <scope>NUCLEOTIDE SEQUENCE</scope>
    <source>
        <strain evidence="3">FP-58527</strain>
    </source>
</reference>
<accession>S8E636</accession>
<protein>
    <submittedName>
        <fullName evidence="2">Uncharacterized protein</fullName>
    </submittedName>
</protein>
<feature type="coiled-coil region" evidence="1">
    <location>
        <begin position="65"/>
        <end position="92"/>
    </location>
</feature>
<sequence length="102" mass="11806">MGNTRHDLILKHKAKVDRLAHKKQTFSKSYDVVRNEQSANTQVLARLADQLEIAAGIQREAEATRLAERKQLSKIRAEREKLEDELHVLQHGEHLQMDDIDE</sequence>
<evidence type="ECO:0000256" key="1">
    <source>
        <dbReference type="SAM" id="Coils"/>
    </source>
</evidence>
<dbReference type="EMBL" id="KE504151">
    <property type="protein sequence ID" value="EPT00133.1"/>
    <property type="molecule type" value="Genomic_DNA"/>
</dbReference>